<sequence>MDIEMKKYTKRGHDDLISDHCDRSGNEGQNGEHESEDWKSNDQADRARLGTR</sequence>
<keyword evidence="3" id="KW-1185">Reference proteome</keyword>
<evidence type="ECO:0000313" key="2">
    <source>
        <dbReference type="EMBL" id="KAK5077577.1"/>
    </source>
</evidence>
<feature type="region of interest" description="Disordered" evidence="1">
    <location>
        <begin position="1"/>
        <end position="52"/>
    </location>
</feature>
<evidence type="ECO:0000256" key="1">
    <source>
        <dbReference type="SAM" id="MobiDB-lite"/>
    </source>
</evidence>
<accession>A0ABR0JWR6</accession>
<organism evidence="2 3">
    <name type="scientific">Lithohypha guttulata</name>
    <dbReference type="NCBI Taxonomy" id="1690604"/>
    <lineage>
        <taxon>Eukaryota</taxon>
        <taxon>Fungi</taxon>
        <taxon>Dikarya</taxon>
        <taxon>Ascomycota</taxon>
        <taxon>Pezizomycotina</taxon>
        <taxon>Eurotiomycetes</taxon>
        <taxon>Chaetothyriomycetidae</taxon>
        <taxon>Chaetothyriales</taxon>
        <taxon>Trichomeriaceae</taxon>
        <taxon>Lithohypha</taxon>
    </lineage>
</organism>
<protein>
    <submittedName>
        <fullName evidence="2">Uncharacterized protein</fullName>
    </submittedName>
</protein>
<proteinExistence type="predicted"/>
<dbReference type="Proteomes" id="UP001345013">
    <property type="component" value="Unassembled WGS sequence"/>
</dbReference>
<dbReference type="EMBL" id="JAVRRG010000213">
    <property type="protein sequence ID" value="KAK5077577.1"/>
    <property type="molecule type" value="Genomic_DNA"/>
</dbReference>
<gene>
    <name evidence="2" type="ORF">LTR24_009533</name>
</gene>
<evidence type="ECO:0000313" key="3">
    <source>
        <dbReference type="Proteomes" id="UP001345013"/>
    </source>
</evidence>
<comment type="caution">
    <text evidence="2">The sequence shown here is derived from an EMBL/GenBank/DDBJ whole genome shotgun (WGS) entry which is preliminary data.</text>
</comment>
<reference evidence="2 3" key="1">
    <citation type="submission" date="2023-08" db="EMBL/GenBank/DDBJ databases">
        <title>Black Yeasts Isolated from many extreme environments.</title>
        <authorList>
            <person name="Coleine C."/>
            <person name="Stajich J.E."/>
            <person name="Selbmann L."/>
        </authorList>
    </citation>
    <scope>NUCLEOTIDE SEQUENCE [LARGE SCALE GENOMIC DNA]</scope>
    <source>
        <strain evidence="2 3">CCFEE 5885</strain>
    </source>
</reference>
<name>A0ABR0JWR6_9EURO</name>